<evidence type="ECO:0000256" key="4">
    <source>
        <dbReference type="ARBA" id="ARBA00022964"/>
    </source>
</evidence>
<protein>
    <submittedName>
        <fullName evidence="9">Hydroxyquinol 1,2-dioxygenase</fullName>
    </submittedName>
</protein>
<evidence type="ECO:0000256" key="3">
    <source>
        <dbReference type="ARBA" id="ARBA00022723"/>
    </source>
</evidence>
<reference evidence="9 10" key="1">
    <citation type="submission" date="2020-10" db="EMBL/GenBank/DDBJ databases">
        <title>The draft genomes of Cyclamen pathogen Pseudomonas sp.</title>
        <authorList>
            <person name="Fujikawa T."/>
            <person name="Sawada H."/>
        </authorList>
    </citation>
    <scope>NUCLEOTIDE SEQUENCE [LARGE SCALE GENOMIC DNA]</scope>
    <source>
        <strain evidence="9 10">MAFF 301449</strain>
    </source>
</reference>
<gene>
    <name evidence="9" type="ORF">IQK56_10360</name>
</gene>
<comment type="cofactor">
    <cofactor evidence="1">
        <name>Fe(3+)</name>
        <dbReference type="ChEBI" id="CHEBI:29034"/>
    </cofactor>
</comment>
<dbReference type="EMBL" id="JADDUM010000066">
    <property type="protein sequence ID" value="MBE8591298.1"/>
    <property type="molecule type" value="Genomic_DNA"/>
</dbReference>
<evidence type="ECO:0000259" key="8">
    <source>
        <dbReference type="Pfam" id="PF04444"/>
    </source>
</evidence>
<feature type="domain" description="Catechol dioxygenase N-terminal" evidence="8">
    <location>
        <begin position="22"/>
        <end position="91"/>
    </location>
</feature>
<dbReference type="Gene3D" id="2.60.130.10">
    <property type="entry name" value="Aromatic compound dioxygenase"/>
    <property type="match status" value="1"/>
</dbReference>
<proteinExistence type="inferred from homology"/>
<evidence type="ECO:0000256" key="2">
    <source>
        <dbReference type="ARBA" id="ARBA00007825"/>
    </source>
</evidence>
<keyword evidence="6" id="KW-0408">Iron</keyword>
<accession>A0ABR9SQV2</accession>
<dbReference type="InterPro" id="IPR007535">
    <property type="entry name" value="Catechol_dOase_N"/>
</dbReference>
<feature type="domain" description="Intradiol ring-cleavage dioxygenases" evidence="7">
    <location>
        <begin position="100"/>
        <end position="283"/>
    </location>
</feature>
<dbReference type="PANTHER" id="PTHR33711:SF7">
    <property type="entry name" value="INTRADIOL RING-CLEAVAGE DIOXYGENASES DOMAIN-CONTAINING PROTEIN-RELATED"/>
    <property type="match status" value="1"/>
</dbReference>
<evidence type="ECO:0000256" key="6">
    <source>
        <dbReference type="ARBA" id="ARBA00023004"/>
    </source>
</evidence>
<keyword evidence="3" id="KW-0479">Metal-binding</keyword>
<keyword evidence="10" id="KW-1185">Reference proteome</keyword>
<organism evidence="9 10">
    <name type="scientific">Pseudomonas cyclaminis</name>
    <dbReference type="NCBI Taxonomy" id="2781239"/>
    <lineage>
        <taxon>Bacteria</taxon>
        <taxon>Pseudomonadati</taxon>
        <taxon>Pseudomonadota</taxon>
        <taxon>Gammaproteobacteria</taxon>
        <taxon>Pseudomonadales</taxon>
        <taxon>Pseudomonadaceae</taxon>
        <taxon>Pseudomonas</taxon>
    </lineage>
</organism>
<dbReference type="InterPro" id="IPR050770">
    <property type="entry name" value="Intradiol_RC_Dioxygenase"/>
</dbReference>
<dbReference type="Pfam" id="PF04444">
    <property type="entry name" value="Dioxygenase_N"/>
    <property type="match status" value="1"/>
</dbReference>
<evidence type="ECO:0000313" key="9">
    <source>
        <dbReference type="EMBL" id="MBE8591298.1"/>
    </source>
</evidence>
<dbReference type="Proteomes" id="UP000613075">
    <property type="component" value="Unassembled WGS sequence"/>
</dbReference>
<dbReference type="SUPFAM" id="SSF49482">
    <property type="entry name" value="Aromatic compound dioxygenase"/>
    <property type="match status" value="1"/>
</dbReference>
<keyword evidence="5" id="KW-0560">Oxidoreductase</keyword>
<dbReference type="InterPro" id="IPR015889">
    <property type="entry name" value="Intradiol_dOase_core"/>
</dbReference>
<keyword evidence="4" id="KW-0223">Dioxygenase</keyword>
<evidence type="ECO:0000313" key="10">
    <source>
        <dbReference type="Proteomes" id="UP000613075"/>
    </source>
</evidence>
<dbReference type="RefSeq" id="WP_193862372.1">
    <property type="nucleotide sequence ID" value="NZ_JADDUM010000066.1"/>
</dbReference>
<evidence type="ECO:0000256" key="1">
    <source>
        <dbReference type="ARBA" id="ARBA00001965"/>
    </source>
</evidence>
<evidence type="ECO:0000256" key="5">
    <source>
        <dbReference type="ARBA" id="ARBA00023002"/>
    </source>
</evidence>
<comment type="similarity">
    <text evidence="2">Belongs to the intradiol ring-cleavage dioxygenase family.</text>
</comment>
<name>A0ABR9SQV2_9PSED</name>
<evidence type="ECO:0000259" key="7">
    <source>
        <dbReference type="Pfam" id="PF00775"/>
    </source>
</evidence>
<dbReference type="InterPro" id="IPR000627">
    <property type="entry name" value="Intradiol_dOase_C"/>
</dbReference>
<dbReference type="PANTHER" id="PTHR33711">
    <property type="entry name" value="DIOXYGENASE, PUTATIVE (AFU_ORTHOLOGUE AFUA_2G02910)-RELATED"/>
    <property type="match status" value="1"/>
</dbReference>
<sequence length="286" mass="31700">MAEFDTKAHLDEVLRSFDQCPDPRFQEIMTSVITHLHACIEEIKLQPEEWIAAIQFLTATGQICTPKRQEFILLSDLLGVSTLTIGINQHRGDDCLEETVEGPYYWEGAPTRAMGDDISEGVKGEKTLYHGRLLDGAGKPIAGALLDVWSGDGEGNYDMQLGDDVGMLARGKFLTDEKGCYSFWSIKPTYYPIPTDGPAGLMQSKLARHPNRPGHIHFKLSAPGFHPINTQLFPGDGPYLSSDCVFGVKPSLIVDYVQHAPGHAADGRRLDQTFYSVPFDFRLTEV</sequence>
<comment type="caution">
    <text evidence="9">The sequence shown here is derived from an EMBL/GenBank/DDBJ whole genome shotgun (WGS) entry which is preliminary data.</text>
</comment>
<dbReference type="Pfam" id="PF00775">
    <property type="entry name" value="Dioxygenase_C"/>
    <property type="match status" value="1"/>
</dbReference>